<comment type="caution">
    <text evidence="2">The sequence shown here is derived from an EMBL/GenBank/DDBJ whole genome shotgun (WGS) entry which is preliminary data.</text>
</comment>
<dbReference type="RefSeq" id="WP_273912186.1">
    <property type="nucleotide sequence ID" value="NZ_JAMDGX010000051.1"/>
</dbReference>
<keyword evidence="1" id="KW-0472">Membrane</keyword>
<feature type="transmembrane region" description="Helical" evidence="1">
    <location>
        <begin position="18"/>
        <end position="45"/>
    </location>
</feature>
<evidence type="ECO:0000313" key="3">
    <source>
        <dbReference type="Proteomes" id="UP001148203"/>
    </source>
</evidence>
<dbReference type="Proteomes" id="UP001148203">
    <property type="component" value="Unassembled WGS sequence"/>
</dbReference>
<sequence length="216" mass="24982">MSICLAISDVDWAITKDVFAVIGTVITGLGVVTAAIIGFCGLATWRRQIKGQNDHELARRLLVELYRMVEKFQTYRAWWIYTHEVNREGDPVFCGNPQDRHARKELGFSRRVESLQESYAQIAASLFEAQALWGDEVVDRAINIKRLIDEYADYVNLMLLSKDPSEPEDEREDHLEALNSRRLVFKYRLRDKDDYGDELERAVRNFEGALKVKLAR</sequence>
<name>A0ABT5NM55_9PSED</name>
<keyword evidence="1" id="KW-1133">Transmembrane helix</keyword>
<accession>A0ABT5NM55</accession>
<proteinExistence type="predicted"/>
<keyword evidence="3" id="KW-1185">Reference proteome</keyword>
<keyword evidence="1" id="KW-0812">Transmembrane</keyword>
<dbReference type="EMBL" id="JAMDGY010000010">
    <property type="protein sequence ID" value="MDD0989429.1"/>
    <property type="molecule type" value="Genomic_DNA"/>
</dbReference>
<protein>
    <recommendedName>
        <fullName evidence="4">DUF4760 domain-containing protein</fullName>
    </recommendedName>
</protein>
<organism evidence="2 3">
    <name type="scientific">Pseudomonas fontis</name>
    <dbReference type="NCBI Taxonomy" id="2942633"/>
    <lineage>
        <taxon>Bacteria</taxon>
        <taxon>Pseudomonadati</taxon>
        <taxon>Pseudomonadota</taxon>
        <taxon>Gammaproteobacteria</taxon>
        <taxon>Pseudomonadales</taxon>
        <taxon>Pseudomonadaceae</taxon>
        <taxon>Pseudomonas</taxon>
    </lineage>
</organism>
<reference evidence="2 3" key="1">
    <citation type="submission" date="2022-05" db="EMBL/GenBank/DDBJ databases">
        <title>Novel Pseudomonas spp. Isolated from a Rainbow Trout Aquaculture Facility.</title>
        <authorList>
            <person name="Testerman T."/>
            <person name="Graf J."/>
        </authorList>
    </citation>
    <scope>NUCLEOTIDE SEQUENCE [LARGE SCALE GENOMIC DNA]</scope>
    <source>
        <strain evidence="2 3">ID681</strain>
    </source>
</reference>
<gene>
    <name evidence="2" type="ORF">M5G11_02645</name>
</gene>
<evidence type="ECO:0008006" key="4">
    <source>
        <dbReference type="Google" id="ProtNLM"/>
    </source>
</evidence>
<evidence type="ECO:0000313" key="2">
    <source>
        <dbReference type="EMBL" id="MDD0989429.1"/>
    </source>
</evidence>
<evidence type="ECO:0000256" key="1">
    <source>
        <dbReference type="SAM" id="Phobius"/>
    </source>
</evidence>